<comment type="caution">
    <text evidence="3">The sequence shown here is derived from an EMBL/GenBank/DDBJ whole genome shotgun (WGS) entry which is preliminary data.</text>
</comment>
<dbReference type="Pfam" id="PF03372">
    <property type="entry name" value="Exo_endo_phos"/>
    <property type="match status" value="1"/>
</dbReference>
<feature type="region of interest" description="Disordered" evidence="1">
    <location>
        <begin position="218"/>
        <end position="242"/>
    </location>
</feature>
<dbReference type="SUPFAM" id="SSF56219">
    <property type="entry name" value="DNase I-like"/>
    <property type="match status" value="1"/>
</dbReference>
<dbReference type="Gene3D" id="3.60.10.10">
    <property type="entry name" value="Endonuclease/exonuclease/phosphatase"/>
    <property type="match status" value="1"/>
</dbReference>
<accession>A0A9W6XGU9</accession>
<dbReference type="Proteomes" id="UP001165083">
    <property type="component" value="Unassembled WGS sequence"/>
</dbReference>
<dbReference type="InterPro" id="IPR005135">
    <property type="entry name" value="Endo/exonuclease/phosphatase"/>
</dbReference>
<sequence>MSLWASGHGRRAGVAILIHPYGAVKQLRSWRVQHWTDHLIMATREIQGTEYVFINIYAPSNGAARLQFFQKLQQVDLPQGHTIVCGGDFNCVLQPEMDRRGNSVQADVGAKALSNWLQRHALVDAGRYNFPANPNELTVMHYAQTHHTHRHKSAEGIWGTSRLDRWYIDAGKWSQVRGVVTDEDLCDSDHRGVLLELHYPAGCLRVKKREIVYPPPFFRGSSHEGHGSDQANGVSDAVKKHE</sequence>
<organism evidence="3 4">
    <name type="scientific">Phytophthora lilii</name>
    <dbReference type="NCBI Taxonomy" id="2077276"/>
    <lineage>
        <taxon>Eukaryota</taxon>
        <taxon>Sar</taxon>
        <taxon>Stramenopiles</taxon>
        <taxon>Oomycota</taxon>
        <taxon>Peronosporomycetes</taxon>
        <taxon>Peronosporales</taxon>
        <taxon>Peronosporaceae</taxon>
        <taxon>Phytophthora</taxon>
    </lineage>
</organism>
<evidence type="ECO:0000259" key="2">
    <source>
        <dbReference type="Pfam" id="PF03372"/>
    </source>
</evidence>
<evidence type="ECO:0000313" key="4">
    <source>
        <dbReference type="Proteomes" id="UP001165083"/>
    </source>
</evidence>
<feature type="domain" description="Endonuclease/exonuclease/phosphatase" evidence="2">
    <location>
        <begin position="7"/>
        <end position="190"/>
    </location>
</feature>
<dbReference type="AlphaFoldDB" id="A0A9W6XGU9"/>
<dbReference type="CDD" id="cd09076">
    <property type="entry name" value="L1-EN"/>
    <property type="match status" value="1"/>
</dbReference>
<keyword evidence="4" id="KW-1185">Reference proteome</keyword>
<proteinExistence type="predicted"/>
<dbReference type="GO" id="GO:0003824">
    <property type="term" value="F:catalytic activity"/>
    <property type="evidence" value="ECO:0007669"/>
    <property type="project" value="InterPro"/>
</dbReference>
<dbReference type="EMBL" id="BSXW01001654">
    <property type="protein sequence ID" value="GMF38277.1"/>
    <property type="molecule type" value="Genomic_DNA"/>
</dbReference>
<name>A0A9W6XGU9_9STRA</name>
<evidence type="ECO:0000256" key="1">
    <source>
        <dbReference type="SAM" id="MobiDB-lite"/>
    </source>
</evidence>
<evidence type="ECO:0000313" key="3">
    <source>
        <dbReference type="EMBL" id="GMF38277.1"/>
    </source>
</evidence>
<gene>
    <name evidence="3" type="ORF">Plil01_001601600</name>
</gene>
<reference evidence="3" key="1">
    <citation type="submission" date="2023-04" db="EMBL/GenBank/DDBJ databases">
        <title>Phytophthora lilii NBRC 32176.</title>
        <authorList>
            <person name="Ichikawa N."/>
            <person name="Sato H."/>
            <person name="Tonouchi N."/>
        </authorList>
    </citation>
    <scope>NUCLEOTIDE SEQUENCE</scope>
    <source>
        <strain evidence="3">NBRC 32176</strain>
    </source>
</reference>
<dbReference type="OrthoDB" id="129456at2759"/>
<protein>
    <submittedName>
        <fullName evidence="3">Unnamed protein product</fullName>
    </submittedName>
</protein>
<dbReference type="InterPro" id="IPR036691">
    <property type="entry name" value="Endo/exonu/phosph_ase_sf"/>
</dbReference>